<protein>
    <submittedName>
        <fullName evidence="1">Uncharacterized protein</fullName>
    </submittedName>
</protein>
<comment type="caution">
    <text evidence="1">The sequence shown here is derived from an EMBL/GenBank/DDBJ whole genome shotgun (WGS) entry which is preliminary data.</text>
</comment>
<dbReference type="Proteomes" id="UP001055072">
    <property type="component" value="Unassembled WGS sequence"/>
</dbReference>
<evidence type="ECO:0000313" key="2">
    <source>
        <dbReference type="Proteomes" id="UP001055072"/>
    </source>
</evidence>
<keyword evidence="2" id="KW-1185">Reference proteome</keyword>
<proteinExistence type="predicted"/>
<sequence>MAYNTQSRSLVPLSTLQLSLLAHTATAMLPNVDNPPTDVLPDTLPPSSSSSSATVQELSTSRPSQDAASYPCQWIDCDKVMTDPETLYNHLCNDHIGRKSTGNLCLTCKWKDCGTTCAKRDHITSHLRVHTPLKPHVCEVCNKPFKRPQDLKKHEKIHTEEHHAQHKHSKAITVSDPTFSSRVRGDGKPDPVPTLPTKPKVSPNPSSLSANPRIEVPIARAKSGSVSLSDASSDFGVLPTPSPEIQHSPIQYNTAESHDAYRIQPSWEVLRPDGTSGSIPTGGKRSFDAYAVDEFFTDVKKRRVNPAYDSNMAERLSTLQSLSSTTALPHHQGQPGFPPRSVSFDIRSPEELAAVNEFLITLGRDITGNAVPRAVPDYPQPYFDPASLSHLGLSGMPGVPHINAPGSGAGYHGESGVYAPSHGIVNQLSQGYPSRSVQQIQYANGAMYPSLAEVAPPIGNYPQRRVPGNNGYGLDMAGPGRAMPNFFQPTPSHILSPHSLDSNSSGGASPYSTHSTRSTPPINTPPHLSESLATFDSLLPSRAPAPIQLAPVDYQSRTRRAMVPLMTVPTRAGNISPPEPVQPRWNLTNEARGPPAMSTSASISSSSSLLSSSNSLYPLLTSGDAELTLPPLHHRYRSPSPSNASSSSPLSHASPSPSPAPMSIDEDGGNSDSSSRSHSSTPTPPPPTLPPIYAIRANERESDRLARQVGRIALESRKSATTVVDVSEQRRLHAEFLRDMLVSINREYKRKFGTPPPSLSVSSSSNLTPELAKRLTLTGPGVRGTLDEHRSARASCRGERDVEMVAV</sequence>
<reference evidence="1" key="1">
    <citation type="journal article" date="2021" name="Environ. Microbiol.">
        <title>Gene family expansions and transcriptome signatures uncover fungal adaptations to wood decay.</title>
        <authorList>
            <person name="Hage H."/>
            <person name="Miyauchi S."/>
            <person name="Viragh M."/>
            <person name="Drula E."/>
            <person name="Min B."/>
            <person name="Chaduli D."/>
            <person name="Navarro D."/>
            <person name="Favel A."/>
            <person name="Norest M."/>
            <person name="Lesage-Meessen L."/>
            <person name="Balint B."/>
            <person name="Merenyi Z."/>
            <person name="de Eugenio L."/>
            <person name="Morin E."/>
            <person name="Martinez A.T."/>
            <person name="Baldrian P."/>
            <person name="Stursova M."/>
            <person name="Martinez M.J."/>
            <person name="Novotny C."/>
            <person name="Magnuson J.K."/>
            <person name="Spatafora J.W."/>
            <person name="Maurice S."/>
            <person name="Pangilinan J."/>
            <person name="Andreopoulos W."/>
            <person name="LaButti K."/>
            <person name="Hundley H."/>
            <person name="Na H."/>
            <person name="Kuo A."/>
            <person name="Barry K."/>
            <person name="Lipzen A."/>
            <person name="Henrissat B."/>
            <person name="Riley R."/>
            <person name="Ahrendt S."/>
            <person name="Nagy L.G."/>
            <person name="Grigoriev I.V."/>
            <person name="Martin F."/>
            <person name="Rosso M.N."/>
        </authorList>
    </citation>
    <scope>NUCLEOTIDE SEQUENCE</scope>
    <source>
        <strain evidence="1">CBS 384.51</strain>
    </source>
</reference>
<organism evidence="1 2">
    <name type="scientific">Irpex rosettiformis</name>
    <dbReference type="NCBI Taxonomy" id="378272"/>
    <lineage>
        <taxon>Eukaryota</taxon>
        <taxon>Fungi</taxon>
        <taxon>Dikarya</taxon>
        <taxon>Basidiomycota</taxon>
        <taxon>Agaricomycotina</taxon>
        <taxon>Agaricomycetes</taxon>
        <taxon>Polyporales</taxon>
        <taxon>Irpicaceae</taxon>
        <taxon>Irpex</taxon>
    </lineage>
</organism>
<evidence type="ECO:0000313" key="1">
    <source>
        <dbReference type="EMBL" id="KAI0095207.1"/>
    </source>
</evidence>
<gene>
    <name evidence="1" type="ORF">BDY19DRAFT_916789</name>
</gene>
<dbReference type="EMBL" id="MU274900">
    <property type="protein sequence ID" value="KAI0095207.1"/>
    <property type="molecule type" value="Genomic_DNA"/>
</dbReference>
<accession>A0ACB8UM63</accession>
<name>A0ACB8UM63_9APHY</name>